<dbReference type="Proteomes" id="UP001159641">
    <property type="component" value="Unassembled WGS sequence"/>
</dbReference>
<feature type="compositionally biased region" description="Basic residues" evidence="1">
    <location>
        <begin position="30"/>
        <end position="46"/>
    </location>
</feature>
<gene>
    <name evidence="2" type="ORF">J1605_013074</name>
</gene>
<protein>
    <submittedName>
        <fullName evidence="2">Uncharacterized protein</fullName>
    </submittedName>
</protein>
<evidence type="ECO:0000256" key="1">
    <source>
        <dbReference type="SAM" id="MobiDB-lite"/>
    </source>
</evidence>
<evidence type="ECO:0000313" key="2">
    <source>
        <dbReference type="EMBL" id="KAJ8778840.1"/>
    </source>
</evidence>
<accession>A0AB34GJF4</accession>
<keyword evidence="3" id="KW-1185">Reference proteome</keyword>
<feature type="compositionally biased region" description="Low complexity" evidence="1">
    <location>
        <begin position="1"/>
        <end position="29"/>
    </location>
</feature>
<proteinExistence type="predicted"/>
<dbReference type="AlphaFoldDB" id="A0AB34GJF4"/>
<organism evidence="2 3">
    <name type="scientific">Eschrichtius robustus</name>
    <name type="common">California gray whale</name>
    <name type="synonym">Eschrichtius gibbosus</name>
    <dbReference type="NCBI Taxonomy" id="9764"/>
    <lineage>
        <taxon>Eukaryota</taxon>
        <taxon>Metazoa</taxon>
        <taxon>Chordata</taxon>
        <taxon>Craniata</taxon>
        <taxon>Vertebrata</taxon>
        <taxon>Euteleostomi</taxon>
        <taxon>Mammalia</taxon>
        <taxon>Eutheria</taxon>
        <taxon>Laurasiatheria</taxon>
        <taxon>Artiodactyla</taxon>
        <taxon>Whippomorpha</taxon>
        <taxon>Cetacea</taxon>
        <taxon>Mysticeti</taxon>
        <taxon>Eschrichtiidae</taxon>
        <taxon>Eschrichtius</taxon>
    </lineage>
</organism>
<name>A0AB34GJF4_ESCRO</name>
<reference evidence="2 3" key="1">
    <citation type="submission" date="2022-11" db="EMBL/GenBank/DDBJ databases">
        <title>Whole genome sequence of Eschrichtius robustus ER-17-0199.</title>
        <authorList>
            <person name="Bruniche-Olsen A."/>
            <person name="Black A.N."/>
            <person name="Fields C.J."/>
            <person name="Walden K."/>
            <person name="Dewoody J.A."/>
        </authorList>
    </citation>
    <scope>NUCLEOTIDE SEQUENCE [LARGE SCALE GENOMIC DNA]</scope>
    <source>
        <strain evidence="2">ER-17-0199</strain>
        <tissue evidence="2">Blubber</tissue>
    </source>
</reference>
<evidence type="ECO:0000313" key="3">
    <source>
        <dbReference type="Proteomes" id="UP001159641"/>
    </source>
</evidence>
<comment type="caution">
    <text evidence="2">The sequence shown here is derived from an EMBL/GenBank/DDBJ whole genome shotgun (WGS) entry which is preliminary data.</text>
</comment>
<feature type="region of interest" description="Disordered" evidence="1">
    <location>
        <begin position="1"/>
        <end position="65"/>
    </location>
</feature>
<sequence>MQCRASSSLSELRARNSSSPHDAVLLRPLSRLRRRHRSPRRLRPLRRPAGLSLHPPRLPSPHDPPKLLAGLLEVPKPPTPNTPATAFPDHPRQIPSIVLVAGEEENPSYLALRVPQRQRRRLPVTPLPPASYRHRLPQQPANCSETTGPPIGFSYLGQTPDAQMCGENVHFQPPSCHLHLVQESVTQDQNVKFLLCFPAVRVSKLGTSLVTQWLRIRLLMQGTWVRALVQEDPTCCGAVKPVSHNY</sequence>
<dbReference type="EMBL" id="JAIQCJ010002233">
    <property type="protein sequence ID" value="KAJ8778840.1"/>
    <property type="molecule type" value="Genomic_DNA"/>
</dbReference>